<name>A0A1H6K1Q1_RUMFL</name>
<dbReference type="AlphaFoldDB" id="A0A1H6K1Q1"/>
<evidence type="ECO:0000313" key="1">
    <source>
        <dbReference type="EMBL" id="SEH68897.1"/>
    </source>
</evidence>
<gene>
    <name evidence="1" type="ORF">SAMN02910265_02141</name>
</gene>
<evidence type="ECO:0000313" key="2">
    <source>
        <dbReference type="Proteomes" id="UP000183190"/>
    </source>
</evidence>
<proteinExistence type="predicted"/>
<dbReference type="Proteomes" id="UP000183190">
    <property type="component" value="Unassembled WGS sequence"/>
</dbReference>
<organism evidence="1 2">
    <name type="scientific">Ruminococcus flavefaciens</name>
    <dbReference type="NCBI Taxonomy" id="1265"/>
    <lineage>
        <taxon>Bacteria</taxon>
        <taxon>Bacillati</taxon>
        <taxon>Bacillota</taxon>
        <taxon>Clostridia</taxon>
        <taxon>Eubacteriales</taxon>
        <taxon>Oscillospiraceae</taxon>
        <taxon>Ruminococcus</taxon>
    </lineage>
</organism>
<sequence>MSEANNVNAAAEDFLGQWEYTKNDEYIMLAIVELDGEYQAAVSWNESTGMTKEWEYTLKYKDGKLVCDSYGLKSEINESKLAAQGDVIDLSDIMKTTPNQTAEFYMTSEGICWNNLSEGSAKDIVFKFLQNVG</sequence>
<protein>
    <recommendedName>
        <fullName evidence="3">Lipocalin-like domain-containing protein</fullName>
    </recommendedName>
</protein>
<dbReference type="EMBL" id="FNWV01000007">
    <property type="protein sequence ID" value="SEH68897.1"/>
    <property type="molecule type" value="Genomic_DNA"/>
</dbReference>
<accession>A0A1H6K1Q1</accession>
<reference evidence="1 2" key="1">
    <citation type="submission" date="2016-10" db="EMBL/GenBank/DDBJ databases">
        <authorList>
            <person name="de Groot N.N."/>
        </authorList>
    </citation>
    <scope>NUCLEOTIDE SEQUENCE [LARGE SCALE GENOMIC DNA]</scope>
    <source>
        <strain evidence="1 2">YAD2003</strain>
    </source>
</reference>
<evidence type="ECO:0008006" key="3">
    <source>
        <dbReference type="Google" id="ProtNLM"/>
    </source>
</evidence>